<dbReference type="InterPro" id="IPR020806">
    <property type="entry name" value="PKS_PP-bd"/>
</dbReference>
<comment type="similarity">
    <text evidence="2">Belongs to the ATP-dependent AMP-binding enzyme family.</text>
</comment>
<dbReference type="SUPFAM" id="SSF52777">
    <property type="entry name" value="CoA-dependent acyltransferases"/>
    <property type="match status" value="1"/>
</dbReference>
<evidence type="ECO:0000256" key="4">
    <source>
        <dbReference type="ARBA" id="ARBA00022553"/>
    </source>
</evidence>
<dbReference type="EMBL" id="AP026367">
    <property type="protein sequence ID" value="BDN80740.1"/>
    <property type="molecule type" value="Genomic_DNA"/>
</dbReference>
<dbReference type="Pfam" id="PF00668">
    <property type="entry name" value="Condensation"/>
    <property type="match status" value="1"/>
</dbReference>
<dbReference type="PANTHER" id="PTHR45527">
    <property type="entry name" value="NONRIBOSOMAL PEPTIDE SYNTHETASE"/>
    <property type="match status" value="1"/>
</dbReference>
<dbReference type="Gene3D" id="3.30.300.30">
    <property type="match status" value="1"/>
</dbReference>
<sequence length="520" mass="55932">MVPIGAPVPGAGVFVLDRWLRPVPPGVVGEFYVAGAGAGAGAGVGVGYWRRGGLSAARFVACPFGAAGSRMYRTGELVCWGPDGQLQYLGRADDQVKIRGYRIECGEVTAALTALDGVEQAVVIAHTDTGQPRLVAYYTTTIGGGGIDTAWLRDRLSEVLPAYMVPAAFVVIDELPLTVNAKLDRRALPAPDYTTSAQAYVAPQGPVEETLASLYTQILGGSDRVSAADSFFDLGGDSVSAMRLVAAANTTLHAGLRVADVFEAPTITGLAHRVGADPVAQLPLIAGERPPRVPLSFAQSRLWFLEQLQGPSAVYNIPVVLHLDGPLDTEALRAALDDLITRHETLRTRFSTTSEGIGYQDILTPNQAEVFWQVVDARGWTPQHLHTAIDEATNYHFDLAAEIPIRATILHTADHQHVLVLLIHHIAADGWSLGPLARDLDTAYTARTAGHPPVWVPLPVHYADYTLWHHQLLGDPHDPASLLATDLAYWQHTLAGLPEHLPLPTDRPYPPIADYRGASH</sequence>
<dbReference type="PROSITE" id="PS50075">
    <property type="entry name" value="CARRIER"/>
    <property type="match status" value="1"/>
</dbReference>
<dbReference type="GO" id="GO:0003824">
    <property type="term" value="F:catalytic activity"/>
    <property type="evidence" value="ECO:0007669"/>
    <property type="project" value="InterPro"/>
</dbReference>
<dbReference type="SUPFAM" id="SSF56801">
    <property type="entry name" value="Acetyl-CoA synthetase-like"/>
    <property type="match status" value="1"/>
</dbReference>
<dbReference type="Proteomes" id="UP001058626">
    <property type="component" value="Chromosome"/>
</dbReference>
<accession>A0A9N7QMK1</accession>
<dbReference type="GO" id="GO:0044550">
    <property type="term" value="P:secondary metabolite biosynthetic process"/>
    <property type="evidence" value="ECO:0007669"/>
    <property type="project" value="TreeGrafter"/>
</dbReference>
<dbReference type="InterPro" id="IPR045851">
    <property type="entry name" value="AMP-bd_C_sf"/>
</dbReference>
<keyword evidence="7" id="KW-1185">Reference proteome</keyword>
<comment type="cofactor">
    <cofactor evidence="1">
        <name>pantetheine 4'-phosphate</name>
        <dbReference type="ChEBI" id="CHEBI:47942"/>
    </cofactor>
</comment>
<evidence type="ECO:0000313" key="7">
    <source>
        <dbReference type="Proteomes" id="UP001058626"/>
    </source>
</evidence>
<evidence type="ECO:0000259" key="5">
    <source>
        <dbReference type="PROSITE" id="PS50075"/>
    </source>
</evidence>
<dbReference type="Pfam" id="PF00550">
    <property type="entry name" value="PP-binding"/>
    <property type="match status" value="1"/>
</dbReference>
<evidence type="ECO:0000256" key="3">
    <source>
        <dbReference type="ARBA" id="ARBA00022450"/>
    </source>
</evidence>
<dbReference type="PANTHER" id="PTHR45527:SF1">
    <property type="entry name" value="FATTY ACID SYNTHASE"/>
    <property type="match status" value="1"/>
</dbReference>
<keyword evidence="4" id="KW-0597">Phosphoprotein</keyword>
<dbReference type="InterPro" id="IPR025110">
    <property type="entry name" value="AMP-bd_C"/>
</dbReference>
<dbReference type="Gene3D" id="1.10.1200.10">
    <property type="entry name" value="ACP-like"/>
    <property type="match status" value="1"/>
</dbReference>
<dbReference type="InterPro" id="IPR023213">
    <property type="entry name" value="CAT-like_dom_sf"/>
</dbReference>
<dbReference type="PROSITE" id="PS00012">
    <property type="entry name" value="PHOSPHOPANTETHEINE"/>
    <property type="match status" value="1"/>
</dbReference>
<dbReference type="SUPFAM" id="SSF47336">
    <property type="entry name" value="ACP-like"/>
    <property type="match status" value="1"/>
</dbReference>
<dbReference type="InterPro" id="IPR001242">
    <property type="entry name" value="Condensation_dom"/>
</dbReference>
<dbReference type="FunFam" id="3.30.300.30:FF:000010">
    <property type="entry name" value="Enterobactin synthetase component F"/>
    <property type="match status" value="1"/>
</dbReference>
<dbReference type="GO" id="GO:0043041">
    <property type="term" value="P:amino acid activation for nonribosomal peptide biosynthetic process"/>
    <property type="evidence" value="ECO:0007669"/>
    <property type="project" value="TreeGrafter"/>
</dbReference>
<keyword evidence="3" id="KW-0596">Phosphopantetheine</keyword>
<evidence type="ECO:0000256" key="1">
    <source>
        <dbReference type="ARBA" id="ARBA00001957"/>
    </source>
</evidence>
<dbReference type="GO" id="GO:0005829">
    <property type="term" value="C:cytosol"/>
    <property type="evidence" value="ECO:0007669"/>
    <property type="project" value="TreeGrafter"/>
</dbReference>
<evidence type="ECO:0000313" key="6">
    <source>
        <dbReference type="EMBL" id="BDN80740.1"/>
    </source>
</evidence>
<dbReference type="InterPro" id="IPR006162">
    <property type="entry name" value="Ppantetheine_attach_site"/>
</dbReference>
<name>A0A9N7QMK1_9MYCO</name>
<organism evidence="6 7">
    <name type="scientific">Mycobacterium pseudoshottsii</name>
    <dbReference type="NCBI Taxonomy" id="265949"/>
    <lineage>
        <taxon>Bacteria</taxon>
        <taxon>Bacillati</taxon>
        <taxon>Actinomycetota</taxon>
        <taxon>Actinomycetes</taxon>
        <taxon>Mycobacteriales</taxon>
        <taxon>Mycobacteriaceae</taxon>
        <taxon>Mycobacterium</taxon>
        <taxon>Mycobacterium ulcerans group</taxon>
    </lineage>
</organism>
<feature type="domain" description="Carrier" evidence="5">
    <location>
        <begin position="202"/>
        <end position="278"/>
    </location>
</feature>
<dbReference type="InterPro" id="IPR009081">
    <property type="entry name" value="PP-bd_ACP"/>
</dbReference>
<dbReference type="FunFam" id="1.10.1200.10:FF:000005">
    <property type="entry name" value="Nonribosomal peptide synthetase 1"/>
    <property type="match status" value="1"/>
</dbReference>
<dbReference type="GO" id="GO:0008610">
    <property type="term" value="P:lipid biosynthetic process"/>
    <property type="evidence" value="ECO:0007669"/>
    <property type="project" value="UniProtKB-ARBA"/>
</dbReference>
<dbReference type="SMART" id="SM00823">
    <property type="entry name" value="PKS_PP"/>
    <property type="match status" value="1"/>
</dbReference>
<protein>
    <recommendedName>
        <fullName evidence="5">Carrier domain-containing protein</fullName>
    </recommendedName>
</protein>
<dbReference type="Gene3D" id="3.30.559.10">
    <property type="entry name" value="Chloramphenicol acetyltransferase-like domain"/>
    <property type="match status" value="1"/>
</dbReference>
<dbReference type="Gene3D" id="3.30.559.30">
    <property type="entry name" value="Nonribosomal peptide synthetase, condensation domain"/>
    <property type="match status" value="1"/>
</dbReference>
<dbReference type="InterPro" id="IPR042099">
    <property type="entry name" value="ANL_N_sf"/>
</dbReference>
<dbReference type="AlphaFoldDB" id="A0A9N7QMK1"/>
<dbReference type="GO" id="GO:0031177">
    <property type="term" value="F:phosphopantetheine binding"/>
    <property type="evidence" value="ECO:0007669"/>
    <property type="project" value="InterPro"/>
</dbReference>
<dbReference type="InterPro" id="IPR036736">
    <property type="entry name" value="ACP-like_sf"/>
</dbReference>
<evidence type="ECO:0000256" key="2">
    <source>
        <dbReference type="ARBA" id="ARBA00006432"/>
    </source>
</evidence>
<dbReference type="Gene3D" id="3.40.50.12780">
    <property type="entry name" value="N-terminal domain of ligase-like"/>
    <property type="match status" value="1"/>
</dbReference>
<dbReference type="Pfam" id="PF13193">
    <property type="entry name" value="AMP-binding_C"/>
    <property type="match status" value="1"/>
</dbReference>
<gene>
    <name evidence="6" type="ORF">NJB1907Z4_C09550</name>
</gene>
<reference evidence="6" key="1">
    <citation type="submission" date="2022-06" db="EMBL/GenBank/DDBJ databases">
        <title>Complete genome sequence of Mycobacterium pseudoshottsii NJB1907-Z4.</title>
        <authorList>
            <person name="Komine T."/>
            <person name="Fukano H."/>
            <person name="Wada S."/>
        </authorList>
    </citation>
    <scope>NUCLEOTIDE SEQUENCE</scope>
    <source>
        <strain evidence="6">NJB1907-Z4</strain>
    </source>
</reference>
<proteinExistence type="inferred from homology"/>